<dbReference type="SUPFAM" id="SSF47954">
    <property type="entry name" value="Cyclin-like"/>
    <property type="match status" value="2"/>
</dbReference>
<keyword evidence="2 4" id="KW-0195">Cyclin</keyword>
<dbReference type="GeneID" id="30196804"/>
<proteinExistence type="inferred from homology"/>
<evidence type="ECO:0000313" key="8">
    <source>
        <dbReference type="EMBL" id="ODN85269.1"/>
    </source>
</evidence>
<evidence type="ECO:0000256" key="5">
    <source>
        <dbReference type="SAM" id="MobiDB-lite"/>
    </source>
</evidence>
<dbReference type="SMART" id="SM00385">
    <property type="entry name" value="CYCLIN"/>
    <property type="match status" value="2"/>
</dbReference>
<comment type="caution">
    <text evidence="8">The sequence shown here is derived from an EMBL/GenBank/DDBJ whole genome shotgun (WGS) entry which is preliminary data.</text>
</comment>
<dbReference type="GO" id="GO:0051301">
    <property type="term" value="P:cell division"/>
    <property type="evidence" value="ECO:0007669"/>
    <property type="project" value="UniProtKB-KW"/>
</dbReference>
<dbReference type="PIRSF" id="PIRSF001771">
    <property type="entry name" value="Cyclin_A_B_D_E"/>
    <property type="match status" value="1"/>
</dbReference>
<accession>A0A1E3I9E5</accession>
<gene>
    <name evidence="8" type="ORF">L198_07593</name>
</gene>
<dbReference type="InterPro" id="IPR013763">
    <property type="entry name" value="Cyclin-like_dom"/>
</dbReference>
<dbReference type="GO" id="GO:0044772">
    <property type="term" value="P:mitotic cell cycle phase transition"/>
    <property type="evidence" value="ECO:0007669"/>
    <property type="project" value="InterPro"/>
</dbReference>
<dbReference type="InterPro" id="IPR046965">
    <property type="entry name" value="Cyclin_A/B-like"/>
</dbReference>
<keyword evidence="1" id="KW-0132">Cell division</keyword>
<dbReference type="InterPro" id="IPR006671">
    <property type="entry name" value="Cyclin_N"/>
</dbReference>
<feature type="compositionally biased region" description="Basic and acidic residues" evidence="5">
    <location>
        <begin position="66"/>
        <end position="112"/>
    </location>
</feature>
<dbReference type="InterPro" id="IPR004367">
    <property type="entry name" value="Cyclin_C-dom"/>
</dbReference>
<feature type="domain" description="Cyclin C-terminal" evidence="7">
    <location>
        <begin position="392"/>
        <end position="508"/>
    </location>
</feature>
<dbReference type="FunFam" id="1.10.472.10:FF:000001">
    <property type="entry name" value="G2/mitotic-specific cyclin"/>
    <property type="match status" value="1"/>
</dbReference>
<evidence type="ECO:0000259" key="7">
    <source>
        <dbReference type="SMART" id="SM01332"/>
    </source>
</evidence>
<dbReference type="GO" id="GO:0016538">
    <property type="term" value="F:cyclin-dependent protein serine/threonine kinase regulator activity"/>
    <property type="evidence" value="ECO:0007669"/>
    <property type="project" value="InterPro"/>
</dbReference>
<feature type="domain" description="Cyclin-like" evidence="6">
    <location>
        <begin position="299"/>
        <end position="383"/>
    </location>
</feature>
<dbReference type="InterPro" id="IPR039361">
    <property type="entry name" value="Cyclin"/>
</dbReference>
<dbReference type="SMART" id="SM01332">
    <property type="entry name" value="Cyclin_C"/>
    <property type="match status" value="1"/>
</dbReference>
<feature type="compositionally biased region" description="Acidic residues" evidence="5">
    <location>
        <begin position="200"/>
        <end position="210"/>
    </location>
</feature>
<feature type="compositionally biased region" description="Basic and acidic residues" evidence="5">
    <location>
        <begin position="165"/>
        <end position="181"/>
    </location>
</feature>
<evidence type="ECO:0000256" key="2">
    <source>
        <dbReference type="ARBA" id="ARBA00023127"/>
    </source>
</evidence>
<evidence type="ECO:0000256" key="1">
    <source>
        <dbReference type="ARBA" id="ARBA00022618"/>
    </source>
</evidence>
<dbReference type="EMBL" id="AWGH01000037">
    <property type="protein sequence ID" value="ODN85269.1"/>
    <property type="molecule type" value="Genomic_DNA"/>
</dbReference>
<evidence type="ECO:0000259" key="6">
    <source>
        <dbReference type="SMART" id="SM00385"/>
    </source>
</evidence>
<dbReference type="RefSeq" id="XP_019028441.1">
    <property type="nucleotide sequence ID" value="XM_019179584.1"/>
</dbReference>
<keyword evidence="9" id="KW-1185">Reference proteome</keyword>
<comment type="similarity">
    <text evidence="4">Belongs to the cyclin family.</text>
</comment>
<reference evidence="8 9" key="1">
    <citation type="submission" date="2016-06" db="EMBL/GenBank/DDBJ databases">
        <title>Evolution of pathogenesis and genome organization in the Tremellales.</title>
        <authorList>
            <person name="Cuomo C."/>
            <person name="Litvintseva A."/>
            <person name="Heitman J."/>
            <person name="Chen Y."/>
            <person name="Sun S."/>
            <person name="Springer D."/>
            <person name="Dromer F."/>
            <person name="Young S."/>
            <person name="Zeng Q."/>
            <person name="Chapman S."/>
            <person name="Gujja S."/>
            <person name="Saif S."/>
            <person name="Birren B."/>
        </authorList>
    </citation>
    <scope>NUCLEOTIDE SEQUENCE [LARGE SCALE GENOMIC DNA]</scope>
    <source>
        <strain evidence="8 9">CBS 7118</strain>
    </source>
</reference>
<protein>
    <submittedName>
        <fullName evidence="8">G2/mitotic-specific cyclin 1/2</fullName>
    </submittedName>
</protein>
<name>A0A1E3I9E5_9TREE</name>
<dbReference type="OrthoDB" id="5590282at2759"/>
<organism evidence="8 9">
    <name type="scientific">Cryptococcus wingfieldii CBS 7118</name>
    <dbReference type="NCBI Taxonomy" id="1295528"/>
    <lineage>
        <taxon>Eukaryota</taxon>
        <taxon>Fungi</taxon>
        <taxon>Dikarya</taxon>
        <taxon>Basidiomycota</taxon>
        <taxon>Agaricomycotina</taxon>
        <taxon>Tremellomycetes</taxon>
        <taxon>Tremellales</taxon>
        <taxon>Cryptococcaceae</taxon>
        <taxon>Cryptococcus</taxon>
    </lineage>
</organism>
<sequence length="553" mass="61752">MPSGIPTRRAPRLADENAPVPTAPTTRTRTKAAISSTTTSHAVKPTTSIPVIKRTRSTATASTQGKEAENAKPAPAERRMLGEVRNGKGAVEKKDVGVGKDGKKGVREDRKPLATTLQVQRPTRAASAQPAVAGDRDRVTGKRKAPVVSSKITGRARSTGAEPLQDARTRTIVKVEQKPIVEDEEPRAKRRKTSSPVLQEVDEERYEAEDEGPKVEGKEVLLSSGSKNAVGLRSPKAKPKDHGWMDLDAEDEGDPTMVSEYVVEAFQYMMDIQPQTMPRSDYMDNQAELEWKMRQILMDWIIEVHSKFRLLPETLFIATNLVDRFLSKRVISLVKFQLVGLTALFIASKYEEVCCPGVEHFLKMSDGGYTLEELLKAERYMLSTLSFDLSYPNPLNFIRRISKADGYDIQTRTVAKYLVEISCVDEAMLEYEPSMLAAASMWLGRLCLERGTWGPNLVHYSTYSEQEILPCAQAMLNYILDPEFSESTTFYKKYASKKHMKASVYVRTWAVNLWPESTTGESDIQGRELEVLIREERERSGSGSGSGSERSSL</sequence>
<feature type="compositionally biased region" description="Polar residues" evidence="5">
    <location>
        <begin position="34"/>
        <end position="49"/>
    </location>
</feature>
<dbReference type="AlphaFoldDB" id="A0A1E3I9E5"/>
<dbReference type="PANTHER" id="PTHR10177">
    <property type="entry name" value="CYCLINS"/>
    <property type="match status" value="1"/>
</dbReference>
<evidence type="ECO:0000256" key="3">
    <source>
        <dbReference type="ARBA" id="ARBA00023306"/>
    </source>
</evidence>
<dbReference type="Gene3D" id="1.10.472.10">
    <property type="entry name" value="Cyclin-like"/>
    <property type="match status" value="2"/>
</dbReference>
<dbReference type="Pfam" id="PF00134">
    <property type="entry name" value="Cyclin_N"/>
    <property type="match status" value="1"/>
</dbReference>
<keyword evidence="3" id="KW-0131">Cell cycle</keyword>
<dbReference type="Proteomes" id="UP000094819">
    <property type="component" value="Unassembled WGS sequence"/>
</dbReference>
<dbReference type="InterPro" id="IPR036915">
    <property type="entry name" value="Cyclin-like_sf"/>
</dbReference>
<dbReference type="CDD" id="cd20512">
    <property type="entry name" value="CYCLIN_CLBs_yeast_rpt2"/>
    <property type="match status" value="1"/>
</dbReference>
<feature type="compositionally biased region" description="Low complexity" evidence="5">
    <location>
        <begin position="18"/>
        <end position="33"/>
    </location>
</feature>
<feature type="domain" description="Cyclin-like" evidence="6">
    <location>
        <begin position="396"/>
        <end position="477"/>
    </location>
</feature>
<dbReference type="Pfam" id="PF02984">
    <property type="entry name" value="Cyclin_C"/>
    <property type="match status" value="1"/>
</dbReference>
<evidence type="ECO:0000256" key="4">
    <source>
        <dbReference type="RuleBase" id="RU000383"/>
    </source>
</evidence>
<evidence type="ECO:0000313" key="9">
    <source>
        <dbReference type="Proteomes" id="UP000094819"/>
    </source>
</evidence>
<feature type="region of interest" description="Disordered" evidence="5">
    <location>
        <begin position="1"/>
        <end position="250"/>
    </location>
</feature>